<dbReference type="EMBL" id="DF846552">
    <property type="protein sequence ID" value="GAT50654.1"/>
    <property type="molecule type" value="Genomic_DNA"/>
</dbReference>
<organism evidence="3 4">
    <name type="scientific">Mycena chlorophos</name>
    <name type="common">Agaric fungus</name>
    <name type="synonym">Agaricus chlorophos</name>
    <dbReference type="NCBI Taxonomy" id="658473"/>
    <lineage>
        <taxon>Eukaryota</taxon>
        <taxon>Fungi</taxon>
        <taxon>Dikarya</taxon>
        <taxon>Basidiomycota</taxon>
        <taxon>Agaricomycotina</taxon>
        <taxon>Agaricomycetes</taxon>
        <taxon>Agaricomycetidae</taxon>
        <taxon>Agaricales</taxon>
        <taxon>Marasmiineae</taxon>
        <taxon>Mycenaceae</taxon>
        <taxon>Mycena</taxon>
    </lineage>
</organism>
<feature type="compositionally biased region" description="Basic and acidic residues" evidence="1">
    <location>
        <begin position="350"/>
        <end position="359"/>
    </location>
</feature>
<sequence length="1021" mass="114768">MSSNEDDDLTNKPPSFLASSASTTLAVTVPKRKLTKKRRTAIANGTLIGADRKNGQTDFTGIRKEVMDAHLAKYPRNGTRHPASHRAELNDAFDARIPWRLEWHQEPPSDHAEFAFHEQALKAQHDEFNHKLRNFYDRQGTSTGGTKSVFKKVVQQIIAPVGKAPHRCAEHQHYAMLPKYRAKVLRAFNDKCPDATALGRKRVNAYSSVALELFRQETEDVKALVRTDLETKHARKLGEYKARVAGKQGQLNDLTEEQHVGVREHFDEAVVPLLDQLQAASGFSLALHAGHIRSEEGGKAKMDLRSLFSGLGPASEPYKNYKLADPQRSAQMAQHWTRHVFNMYEIENADSTRTREDARASTPELSAPISPTPTPSHMTRRSAARQAISGPSRASGSGRGAADAREDDDDGDNKDDNGPVMHVSSDVRRRAILGAVEVCKARIMEHVKPEHQYTPPECKNKVLIGWKELEDVLMALRGVDPDLLELSQHISFPRHEPTIDIEQFDDPPAMRLSEYHNEIRPLVRAWICNPDLDIHERRAFVDRTHKMGPAELAAEEERLEDRRVWMAVKRKAKKVGDGKRRKRKKGPESSDDKYASDEDGGRGAAGTRKKARKTKKTPEESSPVKRLDLAALAKSKGKGKPRPKPKSKLKLKKVAFAEQPQIMELEAAGADEQLMSEVEDETTLNEEDETLEAWVRRNPNLVDEDFAATLRNDYDVDGEFSAFVMGDIQSEVDESGLDGLNVSKEMSKQVVGKPDVSRQSASDEVVAVDESAPAGHKHTRPKRAAKEKAVMELSELYDKYPTPAPARKTEVKLVATTSNPTRMPRTQDESSEHGLPMHYKHLKNRDWAKEGKTWLLGLEGGGEHWGSLVKTWYKFQKKFDFREPEGTRPAFVFSTEKRPAAVGNWIGVARPLKIIPCIKKLATAEAIDEFGTSVRAWWRAINPKWRSGPNKTLVMTGEHDDWVSLFWPGPNGFFAVLACLFWWGTKMQGAPKDTGRWLRFVQDVEWVIGQITRNVLAKMDV</sequence>
<dbReference type="Proteomes" id="UP000815677">
    <property type="component" value="Unassembled WGS sequence"/>
</dbReference>
<feature type="transmembrane region" description="Helical" evidence="2">
    <location>
        <begin position="962"/>
        <end position="983"/>
    </location>
</feature>
<accession>A0ABQ0LHS2</accession>
<feature type="compositionally biased region" description="Basic residues" evidence="1">
    <location>
        <begin position="635"/>
        <end position="651"/>
    </location>
</feature>
<keyword evidence="2" id="KW-1133">Transmembrane helix</keyword>
<gene>
    <name evidence="3" type="ORF">MCHLO_07870</name>
</gene>
<keyword evidence="2" id="KW-0472">Membrane</keyword>
<evidence type="ECO:0000256" key="1">
    <source>
        <dbReference type="SAM" id="MobiDB-lite"/>
    </source>
</evidence>
<keyword evidence="2" id="KW-0812">Transmembrane</keyword>
<feature type="region of interest" description="Disordered" evidence="1">
    <location>
        <begin position="348"/>
        <end position="425"/>
    </location>
</feature>
<feature type="region of interest" description="Disordered" evidence="1">
    <location>
        <begin position="570"/>
        <end position="651"/>
    </location>
</feature>
<feature type="region of interest" description="Disordered" evidence="1">
    <location>
        <begin position="746"/>
        <end position="786"/>
    </location>
</feature>
<feature type="compositionally biased region" description="Basic and acidic residues" evidence="1">
    <location>
        <begin position="616"/>
        <end position="628"/>
    </location>
</feature>
<evidence type="ECO:0000313" key="4">
    <source>
        <dbReference type="Proteomes" id="UP000815677"/>
    </source>
</evidence>
<protein>
    <submittedName>
        <fullName evidence="3">Uncharacterized protein</fullName>
    </submittedName>
</protein>
<feature type="compositionally biased region" description="Basic and acidic residues" evidence="1">
    <location>
        <begin position="586"/>
        <end position="601"/>
    </location>
</feature>
<evidence type="ECO:0000256" key="2">
    <source>
        <dbReference type="SAM" id="Phobius"/>
    </source>
</evidence>
<evidence type="ECO:0000313" key="3">
    <source>
        <dbReference type="EMBL" id="GAT50654.1"/>
    </source>
</evidence>
<keyword evidence="4" id="KW-1185">Reference proteome</keyword>
<name>A0ABQ0LHS2_MYCCL</name>
<feature type="compositionally biased region" description="Basic residues" evidence="1">
    <location>
        <begin position="570"/>
        <end position="585"/>
    </location>
</feature>
<proteinExistence type="predicted"/>
<reference evidence="3" key="1">
    <citation type="submission" date="2014-09" db="EMBL/GenBank/DDBJ databases">
        <title>Genome sequence of the luminous mushroom Mycena chlorophos for searching fungal bioluminescence genes.</title>
        <authorList>
            <person name="Tanaka Y."/>
            <person name="Kasuga D."/>
            <person name="Oba Y."/>
            <person name="Hase S."/>
            <person name="Sato K."/>
            <person name="Oba Y."/>
            <person name="Sakakibara Y."/>
        </authorList>
    </citation>
    <scope>NUCLEOTIDE SEQUENCE</scope>
</reference>